<sequence length="131" mass="14938">MASNLDYLDPALQPLVDKVEAYLVAKEDLQKLTIATRNEPLHDAQVEQAATQFEQRPPTGSFDQHHDELVQQHQDALDDLHRLETDILGLLPTRDEWVKVNLGYGPSRVGAWRVPNAEGSKEEHYEIRVVF</sequence>
<accession>A0A558BS96</accession>
<evidence type="ECO:0000313" key="2">
    <source>
        <dbReference type="Proteomes" id="UP000317624"/>
    </source>
</evidence>
<proteinExistence type="predicted"/>
<dbReference type="EMBL" id="VMRJ01000004">
    <property type="protein sequence ID" value="TVT39396.1"/>
    <property type="molecule type" value="Genomic_DNA"/>
</dbReference>
<comment type="caution">
    <text evidence="1">The sequence shown here is derived from an EMBL/GenBank/DDBJ whole genome shotgun (WGS) entry which is preliminary data.</text>
</comment>
<reference evidence="1 2" key="1">
    <citation type="submission" date="2019-07" db="EMBL/GenBank/DDBJ databases">
        <title>Hymenobacter sp. straun FUR1 Genome sequencing and assembly.</title>
        <authorList>
            <person name="Chhetri G."/>
        </authorList>
    </citation>
    <scope>NUCLEOTIDE SEQUENCE [LARGE SCALE GENOMIC DNA]</scope>
    <source>
        <strain evidence="1 2">Fur1</strain>
    </source>
</reference>
<dbReference type="AlphaFoldDB" id="A0A558BS96"/>
<dbReference type="OrthoDB" id="884723at2"/>
<evidence type="ECO:0000313" key="1">
    <source>
        <dbReference type="EMBL" id="TVT39396.1"/>
    </source>
</evidence>
<dbReference type="Proteomes" id="UP000317624">
    <property type="component" value="Unassembled WGS sequence"/>
</dbReference>
<keyword evidence="2" id="KW-1185">Reference proteome</keyword>
<gene>
    <name evidence="1" type="ORF">FNT36_17230</name>
</gene>
<protein>
    <submittedName>
        <fullName evidence="1">Uncharacterized protein</fullName>
    </submittedName>
</protein>
<name>A0A558BS96_9BACT</name>
<dbReference type="RefSeq" id="WP_144850217.1">
    <property type="nucleotide sequence ID" value="NZ_VMRJ01000004.1"/>
</dbReference>
<organism evidence="1 2">
    <name type="scientific">Hymenobacter setariae</name>
    <dbReference type="NCBI Taxonomy" id="2594794"/>
    <lineage>
        <taxon>Bacteria</taxon>
        <taxon>Pseudomonadati</taxon>
        <taxon>Bacteroidota</taxon>
        <taxon>Cytophagia</taxon>
        <taxon>Cytophagales</taxon>
        <taxon>Hymenobacteraceae</taxon>
        <taxon>Hymenobacter</taxon>
    </lineage>
</organism>